<feature type="transmembrane region" description="Helical" evidence="1">
    <location>
        <begin position="210"/>
        <end position="231"/>
    </location>
</feature>
<feature type="transmembrane region" description="Helical" evidence="1">
    <location>
        <begin position="72"/>
        <end position="100"/>
    </location>
</feature>
<keyword evidence="4" id="KW-1185">Reference proteome</keyword>
<evidence type="ECO:0000256" key="1">
    <source>
        <dbReference type="SAM" id="Phobius"/>
    </source>
</evidence>
<feature type="chain" id="PRO_5046805079" evidence="2">
    <location>
        <begin position="21"/>
        <end position="318"/>
    </location>
</feature>
<reference evidence="3 4" key="1">
    <citation type="journal article" date="2019" name="Int. J. Syst. Evol. Microbiol.">
        <title>The Global Catalogue of Microorganisms (GCM) 10K type strain sequencing project: providing services to taxonomists for standard genome sequencing and annotation.</title>
        <authorList>
            <consortium name="The Broad Institute Genomics Platform"/>
            <consortium name="The Broad Institute Genome Sequencing Center for Infectious Disease"/>
            <person name="Wu L."/>
            <person name="Ma J."/>
        </authorList>
    </citation>
    <scope>NUCLEOTIDE SEQUENCE [LARGE SCALE GENOMIC DNA]</scope>
    <source>
        <strain evidence="3 4">JCM 14162</strain>
    </source>
</reference>
<keyword evidence="1" id="KW-0812">Transmembrane</keyword>
<feature type="transmembrane region" description="Helical" evidence="1">
    <location>
        <begin position="106"/>
        <end position="124"/>
    </location>
</feature>
<keyword evidence="1" id="KW-0472">Membrane</keyword>
<evidence type="ECO:0000256" key="2">
    <source>
        <dbReference type="SAM" id="SignalP"/>
    </source>
</evidence>
<comment type="caution">
    <text evidence="3">The sequence shown here is derived from an EMBL/GenBank/DDBJ whole genome shotgun (WGS) entry which is preliminary data.</text>
</comment>
<protein>
    <submittedName>
        <fullName evidence="3">YeeE/YedE thiosulfate transporter family protein</fullName>
    </submittedName>
</protein>
<name>A0ABN1AWA3_9SPHN</name>
<feature type="signal peptide" evidence="2">
    <location>
        <begin position="1"/>
        <end position="20"/>
    </location>
</feature>
<dbReference type="Proteomes" id="UP001500713">
    <property type="component" value="Unassembled WGS sequence"/>
</dbReference>
<organism evidence="3 4">
    <name type="scientific">Parasphingorhabdus litoris</name>
    <dbReference type="NCBI Taxonomy" id="394733"/>
    <lineage>
        <taxon>Bacteria</taxon>
        <taxon>Pseudomonadati</taxon>
        <taxon>Pseudomonadota</taxon>
        <taxon>Alphaproteobacteria</taxon>
        <taxon>Sphingomonadales</taxon>
        <taxon>Sphingomonadaceae</taxon>
        <taxon>Parasphingorhabdus</taxon>
    </lineage>
</organism>
<proteinExistence type="predicted"/>
<keyword evidence="1" id="KW-1133">Transmembrane helix</keyword>
<dbReference type="RefSeq" id="WP_229955430.1">
    <property type="nucleotide sequence ID" value="NZ_BAAAEM010000003.1"/>
</dbReference>
<evidence type="ECO:0000313" key="3">
    <source>
        <dbReference type="EMBL" id="GAA0485165.1"/>
    </source>
</evidence>
<accession>A0ABN1AWA3</accession>
<keyword evidence="2" id="KW-0732">Signal</keyword>
<dbReference type="EMBL" id="BAAAEM010000003">
    <property type="protein sequence ID" value="GAA0485165.1"/>
    <property type="molecule type" value="Genomic_DNA"/>
</dbReference>
<sequence length="318" mass="33717">MTAFLIIPLAFLLGFALVRAATCTVAATMRWIDDGKTDWLFGLLIVASWAGLVLFLLLQYSGRAHIPVEIEIGWQLFFGAAIMGVGALINRGCFVGTVGYIGAGKFSYVLTFVGLALAMLLLRVDMLDPFEPVVTKGRTAIAEDIAKQGVLVGFAALSLVSLWLIIVKRDMAMLALLTVGITAALIYGTRPEWSYAAVLDSLLAGQGLSVGMTVELAVIALFAGAVVSSWLKNRFHPQFGTWNLAATNLVGGFLMGIGAAAVPGGNDVLLLWTAPGLTLYGAVAYLVMIVTIAIMLVAMPYATKALANGPWSKKPMSE</sequence>
<evidence type="ECO:0000313" key="4">
    <source>
        <dbReference type="Proteomes" id="UP001500713"/>
    </source>
</evidence>
<dbReference type="InterPro" id="IPR007272">
    <property type="entry name" value="Sulf_transp_TsuA/YedE"/>
</dbReference>
<feature type="transmembrane region" description="Helical" evidence="1">
    <location>
        <begin position="172"/>
        <end position="189"/>
    </location>
</feature>
<feature type="transmembrane region" description="Helical" evidence="1">
    <location>
        <begin position="145"/>
        <end position="166"/>
    </location>
</feature>
<feature type="transmembrane region" description="Helical" evidence="1">
    <location>
        <begin position="39"/>
        <end position="60"/>
    </location>
</feature>
<dbReference type="Pfam" id="PF04143">
    <property type="entry name" value="Sulf_transp"/>
    <property type="match status" value="2"/>
</dbReference>
<gene>
    <name evidence="3" type="ORF">GCM10009096_29810</name>
</gene>
<feature type="transmembrane region" description="Helical" evidence="1">
    <location>
        <begin position="279"/>
        <end position="302"/>
    </location>
</feature>